<reference evidence="1" key="1">
    <citation type="submission" date="2021-05" db="EMBL/GenBank/DDBJ databases">
        <authorList>
            <person name="Alioto T."/>
            <person name="Alioto T."/>
            <person name="Gomez Garrido J."/>
        </authorList>
    </citation>
    <scope>NUCLEOTIDE SEQUENCE</scope>
</reference>
<accession>A0A8D8TDS3</accession>
<organism evidence="1">
    <name type="scientific">Cacopsylla melanoneura</name>
    <dbReference type="NCBI Taxonomy" id="428564"/>
    <lineage>
        <taxon>Eukaryota</taxon>
        <taxon>Metazoa</taxon>
        <taxon>Ecdysozoa</taxon>
        <taxon>Arthropoda</taxon>
        <taxon>Hexapoda</taxon>
        <taxon>Insecta</taxon>
        <taxon>Pterygota</taxon>
        <taxon>Neoptera</taxon>
        <taxon>Paraneoptera</taxon>
        <taxon>Hemiptera</taxon>
        <taxon>Sternorrhyncha</taxon>
        <taxon>Psylloidea</taxon>
        <taxon>Psyllidae</taxon>
        <taxon>Psyllinae</taxon>
        <taxon>Cacopsylla</taxon>
    </lineage>
</organism>
<dbReference type="EMBL" id="HBUF01049226">
    <property type="protein sequence ID" value="CAG6621090.1"/>
    <property type="molecule type" value="Transcribed_RNA"/>
</dbReference>
<dbReference type="Gene3D" id="3.30.70.1820">
    <property type="entry name" value="L1 transposable element, RRM domain"/>
    <property type="match status" value="1"/>
</dbReference>
<dbReference type="AlphaFoldDB" id="A0A8D8TDS3"/>
<evidence type="ECO:0000313" key="1">
    <source>
        <dbReference type="EMBL" id="CAG6685171.1"/>
    </source>
</evidence>
<protein>
    <submittedName>
        <fullName evidence="1">Uncharacterized protein</fullName>
    </submittedName>
</protein>
<name>A0A8D8TDS3_9HEMI</name>
<dbReference type="EMBL" id="HBUF01049225">
    <property type="protein sequence ID" value="CAG6621089.1"/>
    <property type="molecule type" value="Transcribed_RNA"/>
</dbReference>
<dbReference type="EMBL" id="HBUF01271056">
    <property type="protein sequence ID" value="CAG6685171.1"/>
    <property type="molecule type" value="Transcribed_RNA"/>
</dbReference>
<proteinExistence type="predicted"/>
<sequence>MAMERLRSFEDALTGIGVALEAARAERQGGAQDILLTLITSMFDILKTQFMSELTAIRTELEGLKMDQATIVSQADHIDRLETYTRRQCILIHGVPETAAVAEEDCMQYAVDMFTERLAVSVPLDRIDRAHRLGPVRQVGADTRPRPIIVKMLRYHDKRAVFVNKKKLKNSRQVITESLTKMRIAILNKARDHFGRERVWTNDGKILIKPDGNPGTKTVTVTTTRELEAATSRWPHGSVNTRNINVRRGTQTSTNLLDVSTHSTF</sequence>